<protein>
    <submittedName>
        <fullName evidence="1">Uncharacterized protein LOC122995365</fullName>
    </submittedName>
</protein>
<evidence type="ECO:0000313" key="1">
    <source>
        <dbReference type="EMBL" id="CAK6980323.1"/>
    </source>
</evidence>
<dbReference type="AlphaFoldDB" id="A0AAV1Q9T5"/>
<proteinExistence type="predicted"/>
<comment type="caution">
    <text evidence="1">The sequence shown here is derived from an EMBL/GenBank/DDBJ whole genome shotgun (WGS) entry which is preliminary data.</text>
</comment>
<organism evidence="1 2">
    <name type="scientific">Scomber scombrus</name>
    <name type="common">Atlantic mackerel</name>
    <name type="synonym">Scomber vernalis</name>
    <dbReference type="NCBI Taxonomy" id="13677"/>
    <lineage>
        <taxon>Eukaryota</taxon>
        <taxon>Metazoa</taxon>
        <taxon>Chordata</taxon>
        <taxon>Craniata</taxon>
        <taxon>Vertebrata</taxon>
        <taxon>Euteleostomi</taxon>
        <taxon>Actinopterygii</taxon>
        <taxon>Neopterygii</taxon>
        <taxon>Teleostei</taxon>
        <taxon>Neoteleostei</taxon>
        <taxon>Acanthomorphata</taxon>
        <taxon>Pelagiaria</taxon>
        <taxon>Scombriformes</taxon>
        <taxon>Scombridae</taxon>
        <taxon>Scomber</taxon>
    </lineage>
</organism>
<sequence>MDSIDDNYIWQRRIHQGIRHQKGTVPFPESVEIGLEFNAALEREEKLDLSLLTNGVMLELCDFAKTVTKSGKYFLFEMLEFNFDLGMDANNEMQCYDYATRVHSKIKTLKEQIKLRPMRWKEAFALPEQTTARGSTESEVSGRYYPKRNKILDSSLLTDGSKKSQTTENQSNGAAKGTFLIKKPGGVRIKANAYPFCKELGVSLAVRPIGTPKHKLHPSLITNGVMIELLDFSRVLCGALTQMVNDLVKQNFGYELDRLQFRLQLAKLTEKKYTCLTGESRDSFRKEPFQLQTSERKTRTYKRRNINDLELERLTIATKRRGTLRHANSDAKEIWHENDQSYMCPVDFETDMQSSTQARPETKLEVALNVKQEEEEVFISPAPPRTNSHIARWFNYHQTQKSVSDLFSEDKNNNIDVKTPKQKLWLRRATRSKQILKSSRVNDIFASCREIGLDFNVGSGNKKNLDLQLLTNRVLWEVYKFATAMTKSLRSFLFDILNNNFNLTLQDELHERNFLHYIMTKEKNLLNNPARKNVEFLSCTFQFPEVYNMVDVTSDFKTEEKIKTEQETNWESSQETDVEPRPFCKRLGLNLWSTEERPASNKLDLTVLTTGAVLETFTLIRELCGTARELVNDVLEHNFDLELQSGSTEAAQVIQRWYAMQKSFFRKQNASARINQWLNEAVYNAEPLINTSPSRGGLNVDFQREAQQVKKIEDYRICKDIRLDLDIRSKSEPKTKLDLRVLTRRVVFELHQYVEENCKRYVPALYEILDYNFDLSSQNHRKVEFAWSIASQVIAMAGKHSRKESYLDKVFELPFEVSELSPMICKEEQEDGFNQLDPDDYDDVMFVRELKPVDIEVEIY</sequence>
<accession>A0AAV1Q9T5</accession>
<reference evidence="1 2" key="1">
    <citation type="submission" date="2024-01" db="EMBL/GenBank/DDBJ databases">
        <authorList>
            <person name="Alioto T."/>
            <person name="Alioto T."/>
            <person name="Gomez Garrido J."/>
        </authorList>
    </citation>
    <scope>NUCLEOTIDE SEQUENCE [LARGE SCALE GENOMIC DNA]</scope>
</reference>
<dbReference type="EMBL" id="CAWUFR010000675">
    <property type="protein sequence ID" value="CAK6980323.1"/>
    <property type="molecule type" value="Genomic_DNA"/>
</dbReference>
<keyword evidence="2" id="KW-1185">Reference proteome</keyword>
<dbReference type="Proteomes" id="UP001314229">
    <property type="component" value="Unassembled WGS sequence"/>
</dbReference>
<name>A0AAV1Q9T5_SCOSC</name>
<evidence type="ECO:0000313" key="2">
    <source>
        <dbReference type="Proteomes" id="UP001314229"/>
    </source>
</evidence>
<gene>
    <name evidence="1" type="ORF">FSCOSCO3_A034010</name>
</gene>